<evidence type="ECO:0008006" key="5">
    <source>
        <dbReference type="Google" id="ProtNLM"/>
    </source>
</evidence>
<evidence type="ECO:0000313" key="3">
    <source>
        <dbReference type="EMBL" id="SJZ43122.1"/>
    </source>
</evidence>
<protein>
    <recommendedName>
        <fullName evidence="5">Phage tail tape measure protein, TP901 family, core region</fullName>
    </recommendedName>
</protein>
<dbReference type="EMBL" id="FUWL01000005">
    <property type="protein sequence ID" value="SJZ43122.1"/>
    <property type="molecule type" value="Genomic_DNA"/>
</dbReference>
<keyword evidence="2" id="KW-0472">Membrane</keyword>
<keyword evidence="1" id="KW-0175">Coiled coil</keyword>
<dbReference type="Proteomes" id="UP000189956">
    <property type="component" value="Unassembled WGS sequence"/>
</dbReference>
<reference evidence="3 4" key="1">
    <citation type="submission" date="2017-02" db="EMBL/GenBank/DDBJ databases">
        <authorList>
            <person name="Peterson S.W."/>
        </authorList>
    </citation>
    <scope>NUCLEOTIDE SEQUENCE [LARGE SCALE GENOMIC DNA]</scope>
    <source>
        <strain evidence="3 4">ATCC 700135</strain>
    </source>
</reference>
<feature type="coiled-coil region" evidence="1">
    <location>
        <begin position="464"/>
        <end position="625"/>
    </location>
</feature>
<proteinExistence type="predicted"/>
<dbReference type="RefSeq" id="WP_025839164.1">
    <property type="nucleotide sequence ID" value="NZ_FUWL01000005.1"/>
</dbReference>
<sequence>MAGSTVTITFKLDGDAKGFQDLAKSADGLKKSMEGALKQAQQLKGSVINFAALATGIDAAQRSFQQLHQTIKGLATAYAVQETAERKLETIMAQRMGATQAEVQSIKDLASAQQELGVVGDEVQLSGAQQLATFLDQKASLETLIPAMNNLIAQQKGLEATTSDAVGVGNLMGKVMQGQVAALTKVGVTFSEAEEKVLKFGTEQERAAVLAQVITNNVGNMNAELAKTESGKQKQLENTLGDIQEQLGGLVNGALPFVTIAAHAATTTASLITLVSGINSMKAALIGGTKAFAVSTIAFVKNKAAIIGVAVAQKAVQIATVAWTTVQKILNAVLTANPIGLLITAIGALVAGAIYAYNHFEGFRSVVNSLWSAIKPLADLIMQKLSAALSWLADKAKQAWEWLKRLLGLGGSTAEVTVDVKTDDKGGADVSNLLDKYKDYKDPSKVSKKSKEEKPRWKEGAENLKDITGNIQILNDKLQQATKIEAVEINKQIEAWEKKAEAIKNAGKAKENDDPVWSSEAQTLKEITDNINILNDQLQKATKIEAVEINKQIEAWEKKAEAIKNAGKEVSKIGTVNEGASTLKEISKNIEVLNESLQTASINEASMINQQIAAWEKKAEAIKNAGKEVQKTSISSEEALNKSWGGIKGMGDSIERITDAVEGNGSAWQVLTTVVDGFLSLYQGFKTVLEIMKLLTGASTALTIAKTAEVGAEVGATAARATSAATSVGVSAGVIAANKLESASFKELAAAKYMAAHASIPFAGFGIGAGFTAAMLASVTAAGIPALASGGVATGPTLALVGEYAGASSNPEVIAPLDKLRSMISDAPQSLDGRVTFEIKGRSLVGILSKENNLKSRS</sequence>
<feature type="transmembrane region" description="Helical" evidence="2">
    <location>
        <begin position="339"/>
        <end position="357"/>
    </location>
</feature>
<keyword evidence="2" id="KW-1133">Transmembrane helix</keyword>
<accession>A0A1T4KL13</accession>
<evidence type="ECO:0000256" key="1">
    <source>
        <dbReference type="SAM" id="Coils"/>
    </source>
</evidence>
<organism evidence="3 4">
    <name type="scientific">Porphyromonas cangingivalis</name>
    <dbReference type="NCBI Taxonomy" id="36874"/>
    <lineage>
        <taxon>Bacteria</taxon>
        <taxon>Pseudomonadati</taxon>
        <taxon>Bacteroidota</taxon>
        <taxon>Bacteroidia</taxon>
        <taxon>Bacteroidales</taxon>
        <taxon>Porphyromonadaceae</taxon>
        <taxon>Porphyromonas</taxon>
    </lineage>
</organism>
<evidence type="ECO:0000256" key="2">
    <source>
        <dbReference type="SAM" id="Phobius"/>
    </source>
</evidence>
<keyword evidence="2" id="KW-0812">Transmembrane</keyword>
<evidence type="ECO:0000313" key="4">
    <source>
        <dbReference type="Proteomes" id="UP000189956"/>
    </source>
</evidence>
<name>A0A1T4KL13_PORCN</name>
<gene>
    <name evidence="3" type="ORF">SAMN02745205_00773</name>
</gene>
<dbReference type="AlphaFoldDB" id="A0A1T4KL13"/>